<reference evidence="1 2" key="3">
    <citation type="journal article" date="2019" name="Int. J. Syst. Evol. Microbiol.">
        <title>Nitrosopumilus adriaticus sp. nov. and Nitrosopumilus piranensis sp. nov., two ammonia-oxidizing archaea from the Adriatic Sea and members of the class Nitrososphaeria.</title>
        <authorList>
            <person name="Bayer B."/>
            <person name="Vojvoda J."/>
            <person name="Reinthaler T."/>
            <person name="Reyes C."/>
            <person name="Pinto M."/>
            <person name="Herndl G.J."/>
        </authorList>
    </citation>
    <scope>NUCLEOTIDE SEQUENCE [LARGE SCALE GENOMIC DNA]</scope>
    <source>
        <strain evidence="1 2">D3C</strain>
    </source>
</reference>
<evidence type="ECO:0000313" key="2">
    <source>
        <dbReference type="Proteomes" id="UP000032027"/>
    </source>
</evidence>
<accession>A0A0C5BXM4</accession>
<dbReference type="Proteomes" id="UP000032027">
    <property type="component" value="Chromosome"/>
</dbReference>
<reference evidence="1 2" key="2">
    <citation type="journal article" date="2016" name="ISME J.">
        <title>Physiological and genomic characterization of two novel marine thaumarchaeal strains indicates niche differentiation.</title>
        <authorList>
            <person name="Bayer B."/>
            <person name="Vojvoda J."/>
            <person name="Offre P."/>
            <person name="Alves R.J."/>
            <person name="Elisabeth N.H."/>
            <person name="Garcia J.A."/>
            <person name="Volland J.M."/>
            <person name="Srivastava A."/>
            <person name="Schleper C."/>
            <person name="Herndl G.J."/>
        </authorList>
    </citation>
    <scope>NUCLEOTIDE SEQUENCE [LARGE SCALE GENOMIC DNA]</scope>
    <source>
        <strain evidence="1 2">D3C</strain>
    </source>
</reference>
<dbReference type="EMBL" id="CP010868">
    <property type="protein sequence ID" value="AJM93036.1"/>
    <property type="molecule type" value="Genomic_DNA"/>
</dbReference>
<evidence type="ECO:0000313" key="1">
    <source>
        <dbReference type="EMBL" id="AJM93036.1"/>
    </source>
</evidence>
<organism evidence="1 2">
    <name type="scientific">Nitrosopumilus piranensis</name>
    <dbReference type="NCBI Taxonomy" id="1582439"/>
    <lineage>
        <taxon>Archaea</taxon>
        <taxon>Nitrososphaerota</taxon>
        <taxon>Nitrososphaeria</taxon>
        <taxon>Nitrosopumilales</taxon>
        <taxon>Nitrosopumilaceae</taxon>
        <taxon>Nitrosopumilus</taxon>
    </lineage>
</organism>
<sequence length="45" mass="5243">MTEIAKFVATVSHQGDMRVIVVPKRLHKKFERYEGSQVKITIEEI</sequence>
<gene>
    <name evidence="1" type="ORF">NPIRD3C_1826</name>
</gene>
<keyword evidence="2" id="KW-1185">Reference proteome</keyword>
<reference evidence="2" key="1">
    <citation type="submission" date="2015-02" db="EMBL/GenBank/DDBJ databases">
        <title>Characterization of two novel Thaumarchaeota isolated from the Northern Adriatic Sea.</title>
        <authorList>
            <person name="Bayer B."/>
            <person name="Vojvoda J."/>
            <person name="Offre P."/>
            <person name="Srivastava A."/>
            <person name="Elisabeth N."/>
            <person name="Garcia J.A.L."/>
            <person name="Schleper C."/>
            <person name="Herndl G.J."/>
        </authorList>
    </citation>
    <scope>NUCLEOTIDE SEQUENCE [LARGE SCALE GENOMIC DNA]</scope>
    <source>
        <strain evidence="2">D3C</strain>
    </source>
</reference>
<dbReference type="STRING" id="1582439.NPIRD3C_1826"/>
<name>A0A0C5BXM4_9ARCH</name>
<proteinExistence type="predicted"/>
<dbReference type="PATRIC" id="fig|1582439.9.peg.1882"/>
<dbReference type="HOGENOM" id="CLU_3194335_0_0_2"/>
<dbReference type="AlphaFoldDB" id="A0A0C5BXM4"/>
<protein>
    <submittedName>
        <fullName evidence="1">Uncharacterized protein</fullName>
    </submittedName>
</protein>
<dbReference type="KEGG" id="nid:NPIRD3C_1826"/>